<evidence type="ECO:0000259" key="1">
    <source>
        <dbReference type="Pfam" id="PF14065"/>
    </source>
</evidence>
<dbReference type="eggNOG" id="ENOG50331U1">
    <property type="taxonomic scope" value="Bacteria"/>
</dbReference>
<reference evidence="2 3" key="1">
    <citation type="submission" date="2010-07" db="EMBL/GenBank/DDBJ databases">
        <title>The draft genome of Paenibacillus curdlanolyticus YK9.</title>
        <authorList>
            <consortium name="US DOE Joint Genome Institute (JGI-PGF)"/>
            <person name="Lucas S."/>
            <person name="Copeland A."/>
            <person name="Lapidus A."/>
            <person name="Cheng J.-F."/>
            <person name="Bruce D."/>
            <person name="Goodwin L."/>
            <person name="Pitluck S."/>
            <person name="Land M.L."/>
            <person name="Hauser L."/>
            <person name="Chang Y.-J."/>
            <person name="Jeffries C."/>
            <person name="Anderson I.J."/>
            <person name="Johnson E."/>
            <person name="Loganathan U."/>
            <person name="Mulhopadhyay B."/>
            <person name="Kyrpides N."/>
            <person name="Woyke T.J."/>
        </authorList>
    </citation>
    <scope>NUCLEOTIDE SEQUENCE [LARGE SCALE GENOMIC DNA]</scope>
    <source>
        <strain evidence="2 3">YK9</strain>
    </source>
</reference>
<dbReference type="Proteomes" id="UP000005387">
    <property type="component" value="Unassembled WGS sequence"/>
</dbReference>
<keyword evidence="3" id="KW-1185">Reference proteome</keyword>
<proteinExistence type="predicted"/>
<evidence type="ECO:0000313" key="3">
    <source>
        <dbReference type="Proteomes" id="UP000005387"/>
    </source>
</evidence>
<accession>E0I829</accession>
<name>E0I829_9BACL</name>
<dbReference type="AlphaFoldDB" id="E0I829"/>
<dbReference type="Pfam" id="PF14065">
    <property type="entry name" value="Pvc16_N"/>
    <property type="match status" value="1"/>
</dbReference>
<dbReference type="InterPro" id="IPR025351">
    <property type="entry name" value="Pvc16_N"/>
</dbReference>
<dbReference type="EMBL" id="AEDD01000004">
    <property type="protein sequence ID" value="EFM11334.1"/>
    <property type="molecule type" value="Genomic_DNA"/>
</dbReference>
<organism evidence="2 3">
    <name type="scientific">Paenibacillus curdlanolyticus YK9</name>
    <dbReference type="NCBI Taxonomy" id="717606"/>
    <lineage>
        <taxon>Bacteria</taxon>
        <taxon>Bacillati</taxon>
        <taxon>Bacillota</taxon>
        <taxon>Bacilli</taxon>
        <taxon>Bacillales</taxon>
        <taxon>Paenibacillaceae</taxon>
        <taxon>Paenibacillus</taxon>
    </lineage>
</organism>
<evidence type="ECO:0000313" key="2">
    <source>
        <dbReference type="EMBL" id="EFM11334.1"/>
    </source>
</evidence>
<feature type="domain" description="Pvc16 N-terminal" evidence="1">
    <location>
        <begin position="10"/>
        <end position="175"/>
    </location>
</feature>
<gene>
    <name evidence="2" type="ORF">PaecuDRAFT_1780</name>
</gene>
<protein>
    <recommendedName>
        <fullName evidence="1">Pvc16 N-terminal domain-containing protein</fullName>
    </recommendedName>
</protein>
<dbReference type="RefSeq" id="WP_006037791.1">
    <property type="nucleotide sequence ID" value="NZ_AEDD01000004.1"/>
</dbReference>
<dbReference type="OrthoDB" id="2651753at2"/>
<dbReference type="STRING" id="717606.PaecuDRAFT_1780"/>
<sequence length="194" mass="21566">MASDTAIADVGDSLLRLLREGMSDLVQPSSIVLLSPADVEGQNVSLTLFLYYIAENPHLKNDQPFNGRDRPPLALDLYYLLTAYTPVQDIQQRTLEEQRVLGRAMRLLYDNSLLYGSRLQGSLRGTDETLRITMNPLPLTELTSIWHAIPKQHYRPSIGYVVSPVKLDSAIDAQSAAVKERTLAFDPVDNGVAL</sequence>